<organism evidence="1 2">
    <name type="scientific">Helianthus annuus</name>
    <name type="common">Common sunflower</name>
    <dbReference type="NCBI Taxonomy" id="4232"/>
    <lineage>
        <taxon>Eukaryota</taxon>
        <taxon>Viridiplantae</taxon>
        <taxon>Streptophyta</taxon>
        <taxon>Embryophyta</taxon>
        <taxon>Tracheophyta</taxon>
        <taxon>Spermatophyta</taxon>
        <taxon>Magnoliopsida</taxon>
        <taxon>eudicotyledons</taxon>
        <taxon>Gunneridae</taxon>
        <taxon>Pentapetalae</taxon>
        <taxon>asterids</taxon>
        <taxon>campanulids</taxon>
        <taxon>Asterales</taxon>
        <taxon>Asteraceae</taxon>
        <taxon>Asteroideae</taxon>
        <taxon>Heliantheae alliance</taxon>
        <taxon>Heliantheae</taxon>
        <taxon>Helianthus</taxon>
    </lineage>
</organism>
<accession>A0A251U9D0</accession>
<keyword evidence="2" id="KW-1185">Reference proteome</keyword>
<evidence type="ECO:0000313" key="1">
    <source>
        <dbReference type="EMBL" id="OTG19948.1"/>
    </source>
</evidence>
<sequence>MSFSVSPKSRGCGWVFRSSGIGCVTPRFPRVSPVGPVGDYRDVAHATVVWLDKNYHPVRIPPDVRSKIVPFIRHDMERWRPKVADSKNALSKGTYDCVPEWSNDKCTEGVSVSLAKN</sequence>
<protein>
    <submittedName>
        <fullName evidence="1">Putative hotDog domain-containing protein</fullName>
    </submittedName>
</protein>
<proteinExistence type="predicted"/>
<dbReference type="InParanoid" id="A0A251U9D0"/>
<name>A0A251U9D0_HELAN</name>
<dbReference type="GO" id="GO:0016297">
    <property type="term" value="F:fatty acyl-[ACP] hydrolase activity"/>
    <property type="evidence" value="ECO:0000318"/>
    <property type="project" value="GO_Central"/>
</dbReference>
<dbReference type="AlphaFoldDB" id="A0A251U9D0"/>
<dbReference type="Proteomes" id="UP000215914">
    <property type="component" value="Chromosome 7"/>
</dbReference>
<dbReference type="GO" id="GO:0009507">
    <property type="term" value="C:chloroplast"/>
    <property type="evidence" value="ECO:0000318"/>
    <property type="project" value="GO_Central"/>
</dbReference>
<evidence type="ECO:0000313" key="2">
    <source>
        <dbReference type="Proteomes" id="UP000215914"/>
    </source>
</evidence>
<gene>
    <name evidence="1" type="ORF">HannXRQ_Chr07g0187571</name>
</gene>
<reference evidence="2" key="1">
    <citation type="journal article" date="2017" name="Nature">
        <title>The sunflower genome provides insights into oil metabolism, flowering and Asterid evolution.</title>
        <authorList>
            <person name="Badouin H."/>
            <person name="Gouzy J."/>
            <person name="Grassa C.J."/>
            <person name="Murat F."/>
            <person name="Staton S.E."/>
            <person name="Cottret L."/>
            <person name="Lelandais-Briere C."/>
            <person name="Owens G.L."/>
            <person name="Carrere S."/>
            <person name="Mayjonade B."/>
            <person name="Legrand L."/>
            <person name="Gill N."/>
            <person name="Kane N.C."/>
            <person name="Bowers J.E."/>
            <person name="Hubner S."/>
            <person name="Bellec A."/>
            <person name="Berard A."/>
            <person name="Berges H."/>
            <person name="Blanchet N."/>
            <person name="Boniface M.C."/>
            <person name="Brunel D."/>
            <person name="Catrice O."/>
            <person name="Chaidir N."/>
            <person name="Claudel C."/>
            <person name="Donnadieu C."/>
            <person name="Faraut T."/>
            <person name="Fievet G."/>
            <person name="Helmstetter N."/>
            <person name="King M."/>
            <person name="Knapp S.J."/>
            <person name="Lai Z."/>
            <person name="Le Paslier M.C."/>
            <person name="Lippi Y."/>
            <person name="Lorenzon L."/>
            <person name="Mandel J.R."/>
            <person name="Marage G."/>
            <person name="Marchand G."/>
            <person name="Marquand E."/>
            <person name="Bret-Mestries E."/>
            <person name="Morien E."/>
            <person name="Nambeesan S."/>
            <person name="Nguyen T."/>
            <person name="Pegot-Espagnet P."/>
            <person name="Pouilly N."/>
            <person name="Raftis F."/>
            <person name="Sallet E."/>
            <person name="Schiex T."/>
            <person name="Thomas J."/>
            <person name="Vandecasteele C."/>
            <person name="Vares D."/>
            <person name="Vear F."/>
            <person name="Vautrin S."/>
            <person name="Crespi M."/>
            <person name="Mangin B."/>
            <person name="Burke J.M."/>
            <person name="Salse J."/>
            <person name="Munos S."/>
            <person name="Vincourt P."/>
            <person name="Rieseberg L.H."/>
            <person name="Langlade N.B."/>
        </authorList>
    </citation>
    <scope>NUCLEOTIDE SEQUENCE [LARGE SCALE GENOMIC DNA]</scope>
    <source>
        <strain evidence="2">cv. SF193</strain>
    </source>
</reference>
<dbReference type="EMBL" id="CM007896">
    <property type="protein sequence ID" value="OTG19948.1"/>
    <property type="molecule type" value="Genomic_DNA"/>
</dbReference>